<feature type="compositionally biased region" description="Basic and acidic residues" evidence="2">
    <location>
        <begin position="469"/>
        <end position="483"/>
    </location>
</feature>
<dbReference type="InterPro" id="IPR036719">
    <property type="entry name" value="Neuro-gated_channel_TM_sf"/>
</dbReference>
<dbReference type="Gene3D" id="2.70.170.10">
    <property type="entry name" value="Neurotransmitter-gated ion-channel ligand-binding domain"/>
    <property type="match status" value="1"/>
</dbReference>
<evidence type="ECO:0000313" key="6">
    <source>
        <dbReference type="EMBL" id="CAF4232202.1"/>
    </source>
</evidence>
<dbReference type="EMBL" id="CAJOBC010097477">
    <property type="protein sequence ID" value="CAF4447798.1"/>
    <property type="molecule type" value="Genomic_DNA"/>
</dbReference>
<dbReference type="AlphaFoldDB" id="A0A815ZBG9"/>
<evidence type="ECO:0000256" key="1">
    <source>
        <dbReference type="ARBA" id="ARBA00004141"/>
    </source>
</evidence>
<dbReference type="SUPFAM" id="SSF63712">
    <property type="entry name" value="Nicotinic receptor ligand binding domain-like"/>
    <property type="match status" value="1"/>
</dbReference>
<dbReference type="Proteomes" id="UP000681722">
    <property type="component" value="Unassembled WGS sequence"/>
</dbReference>
<gene>
    <name evidence="5" type="ORF">GPM918_LOCUS41060</name>
    <name evidence="4" type="ORF">OVA965_LOCUS34191</name>
    <name evidence="7" type="ORF">SRO942_LOCUS42063</name>
    <name evidence="6" type="ORF">TMI583_LOCUS35105</name>
</gene>
<keyword evidence="3" id="KW-1133">Transmembrane helix</keyword>
<feature type="region of interest" description="Disordered" evidence="2">
    <location>
        <begin position="469"/>
        <end position="490"/>
    </location>
</feature>
<protein>
    <submittedName>
        <fullName evidence="5">Uncharacterized protein</fullName>
    </submittedName>
</protein>
<dbReference type="EMBL" id="CAJNOQ010031530">
    <property type="protein sequence ID" value="CAF1580607.1"/>
    <property type="molecule type" value="Genomic_DNA"/>
</dbReference>
<dbReference type="Proteomes" id="UP000682733">
    <property type="component" value="Unassembled WGS sequence"/>
</dbReference>
<keyword evidence="8" id="KW-1185">Reference proteome</keyword>
<sequence>MQRNVQLNEFNEKARISQDIRNDVVISRKNRYPIAVAQHRSVTHQRSTMASSKTRSMFNSHRVYTEPNDVRSMTPSPLPVASQKETHRLSLVLPPSTAESTPRKNHRTDEDGWIPPTVQMLVLRPLNTVEIRTRCIFLRVGEIDTLNERFYAEILFEASWNDIQLQNETCYNSSLHWNPKLIILNSVGDIKHEISYSIENNKDETNIPEVTEHHRIRGMFWERMELYYFPADVQELSLSITTSRNDNELRFFQNQYKPSGVIRTIFTDEQEWYLYEHCEIHIQAEIEEFSDDGDRVKRAIVVCTCHVARKYGYFLWNLYFLIFLITSASFCTFAIPISNTQGRVQVSCTLLLTSVTFRWTANKSLPTISYLTAVDVYAIGSIFALCLLNIYHGIIGYINYYTSTNVSTTSSGTVAQFYLVVIDRYTLIVFTALYFIYQALIIYWMWNGPWKRRRLMCKKDSDKKRNYFRDGQQRQQIQREKHPPPLLTSKSVDIKTTTSTVVQDLE</sequence>
<dbReference type="Proteomes" id="UP000663829">
    <property type="component" value="Unassembled WGS sequence"/>
</dbReference>
<comment type="caution">
    <text evidence="5">The sequence shown here is derived from an EMBL/GenBank/DDBJ whole genome shotgun (WGS) entry which is preliminary data.</text>
</comment>
<dbReference type="Proteomes" id="UP000677228">
    <property type="component" value="Unassembled WGS sequence"/>
</dbReference>
<feature type="transmembrane region" description="Helical" evidence="3">
    <location>
        <begin position="425"/>
        <end position="446"/>
    </location>
</feature>
<dbReference type="InterPro" id="IPR036734">
    <property type="entry name" value="Neur_chan_lig-bd_sf"/>
</dbReference>
<dbReference type="InterPro" id="IPR038050">
    <property type="entry name" value="Neuro_actylchol_rec"/>
</dbReference>
<dbReference type="EMBL" id="CAJNOK010028435">
    <property type="protein sequence ID" value="CAF1434645.1"/>
    <property type="molecule type" value="Genomic_DNA"/>
</dbReference>
<dbReference type="GO" id="GO:0004888">
    <property type="term" value="F:transmembrane signaling receptor activity"/>
    <property type="evidence" value="ECO:0007669"/>
    <property type="project" value="InterPro"/>
</dbReference>
<feature type="transmembrane region" description="Helical" evidence="3">
    <location>
        <begin position="313"/>
        <end position="337"/>
    </location>
</feature>
<keyword evidence="3" id="KW-0812">Transmembrane</keyword>
<evidence type="ECO:0000313" key="7">
    <source>
        <dbReference type="EMBL" id="CAF4447798.1"/>
    </source>
</evidence>
<reference evidence="5" key="1">
    <citation type="submission" date="2021-02" db="EMBL/GenBank/DDBJ databases">
        <authorList>
            <person name="Nowell W R."/>
        </authorList>
    </citation>
    <scope>NUCLEOTIDE SEQUENCE</scope>
</reference>
<proteinExistence type="predicted"/>
<dbReference type="GO" id="GO:0005230">
    <property type="term" value="F:extracellular ligand-gated monoatomic ion channel activity"/>
    <property type="evidence" value="ECO:0007669"/>
    <property type="project" value="InterPro"/>
</dbReference>
<comment type="subcellular location">
    <subcellularLocation>
        <location evidence="1">Membrane</location>
        <topology evidence="1">Multi-pass membrane protein</topology>
    </subcellularLocation>
</comment>
<dbReference type="SUPFAM" id="SSF90112">
    <property type="entry name" value="Neurotransmitter-gated ion-channel transmembrane pore"/>
    <property type="match status" value="1"/>
</dbReference>
<keyword evidence="3" id="KW-0472">Membrane</keyword>
<evidence type="ECO:0000313" key="8">
    <source>
        <dbReference type="Proteomes" id="UP000663829"/>
    </source>
</evidence>
<dbReference type="EMBL" id="CAJOBA010050227">
    <property type="protein sequence ID" value="CAF4232202.1"/>
    <property type="molecule type" value="Genomic_DNA"/>
</dbReference>
<organism evidence="5 8">
    <name type="scientific">Didymodactylos carnosus</name>
    <dbReference type="NCBI Taxonomy" id="1234261"/>
    <lineage>
        <taxon>Eukaryota</taxon>
        <taxon>Metazoa</taxon>
        <taxon>Spiralia</taxon>
        <taxon>Gnathifera</taxon>
        <taxon>Rotifera</taxon>
        <taxon>Eurotatoria</taxon>
        <taxon>Bdelloidea</taxon>
        <taxon>Philodinida</taxon>
        <taxon>Philodinidae</taxon>
        <taxon>Didymodactylos</taxon>
    </lineage>
</organism>
<dbReference type="GO" id="GO:0016020">
    <property type="term" value="C:membrane"/>
    <property type="evidence" value="ECO:0007669"/>
    <property type="project" value="UniProtKB-SubCell"/>
</dbReference>
<name>A0A815ZBG9_9BILA</name>
<dbReference type="PANTHER" id="PTHR18945">
    <property type="entry name" value="NEUROTRANSMITTER GATED ION CHANNEL"/>
    <property type="match status" value="1"/>
</dbReference>
<evidence type="ECO:0000256" key="2">
    <source>
        <dbReference type="SAM" id="MobiDB-lite"/>
    </source>
</evidence>
<dbReference type="OrthoDB" id="189655at2759"/>
<evidence type="ECO:0000256" key="3">
    <source>
        <dbReference type="SAM" id="Phobius"/>
    </source>
</evidence>
<dbReference type="Gene3D" id="1.20.58.390">
    <property type="entry name" value="Neurotransmitter-gated ion-channel transmembrane domain"/>
    <property type="match status" value="1"/>
</dbReference>
<evidence type="ECO:0000313" key="5">
    <source>
        <dbReference type="EMBL" id="CAF1580607.1"/>
    </source>
</evidence>
<accession>A0A815ZBG9</accession>
<feature type="transmembrane region" description="Helical" evidence="3">
    <location>
        <begin position="367"/>
        <end position="391"/>
    </location>
</feature>
<dbReference type="InterPro" id="IPR006201">
    <property type="entry name" value="Neur_channel"/>
</dbReference>
<evidence type="ECO:0000313" key="4">
    <source>
        <dbReference type="EMBL" id="CAF1434645.1"/>
    </source>
</evidence>